<dbReference type="EMBL" id="BMAO01038970">
    <property type="protein sequence ID" value="GFR28030.1"/>
    <property type="molecule type" value="Genomic_DNA"/>
</dbReference>
<evidence type="ECO:0000256" key="1">
    <source>
        <dbReference type="SAM" id="Phobius"/>
    </source>
</evidence>
<comment type="caution">
    <text evidence="2">The sequence shown here is derived from an EMBL/GenBank/DDBJ whole genome shotgun (WGS) entry which is preliminary data.</text>
</comment>
<keyword evidence="3" id="KW-1185">Reference proteome</keyword>
<accession>A0A8X6LZT9</accession>
<name>A0A8X6LZT9_TRICU</name>
<evidence type="ECO:0000313" key="3">
    <source>
        <dbReference type="Proteomes" id="UP000887116"/>
    </source>
</evidence>
<keyword evidence="1" id="KW-1133">Transmembrane helix</keyword>
<sequence>MEFFDIVGGFGRWQLRIFLFLLYVNIVGMWQNFSIVFQTPNMKFRCIQPSSEQLYSNSSAVVFDNRCEVPQEENSSVLVPCTEWEYDTSSTSDTIVSEVSFLQIFKI</sequence>
<keyword evidence="1" id="KW-0812">Transmembrane</keyword>
<reference evidence="2" key="1">
    <citation type="submission" date="2020-07" db="EMBL/GenBank/DDBJ databases">
        <title>Multicomponent nature underlies the extraordinary mechanical properties of spider dragline silk.</title>
        <authorList>
            <person name="Kono N."/>
            <person name="Nakamura H."/>
            <person name="Mori M."/>
            <person name="Yoshida Y."/>
            <person name="Ohtoshi R."/>
            <person name="Malay A.D."/>
            <person name="Moran D.A.P."/>
            <person name="Tomita M."/>
            <person name="Numata K."/>
            <person name="Arakawa K."/>
        </authorList>
    </citation>
    <scope>NUCLEOTIDE SEQUENCE</scope>
</reference>
<dbReference type="OrthoDB" id="6435559at2759"/>
<gene>
    <name evidence="2" type="primary">Orct_8</name>
    <name evidence="2" type="ORF">TNCT_282271</name>
</gene>
<proteinExistence type="predicted"/>
<dbReference type="Proteomes" id="UP000887116">
    <property type="component" value="Unassembled WGS sequence"/>
</dbReference>
<evidence type="ECO:0000313" key="2">
    <source>
        <dbReference type="EMBL" id="GFR28030.1"/>
    </source>
</evidence>
<keyword evidence="1" id="KW-0472">Membrane</keyword>
<organism evidence="2 3">
    <name type="scientific">Trichonephila clavata</name>
    <name type="common">Joro spider</name>
    <name type="synonym">Nephila clavata</name>
    <dbReference type="NCBI Taxonomy" id="2740835"/>
    <lineage>
        <taxon>Eukaryota</taxon>
        <taxon>Metazoa</taxon>
        <taxon>Ecdysozoa</taxon>
        <taxon>Arthropoda</taxon>
        <taxon>Chelicerata</taxon>
        <taxon>Arachnida</taxon>
        <taxon>Araneae</taxon>
        <taxon>Araneomorphae</taxon>
        <taxon>Entelegynae</taxon>
        <taxon>Araneoidea</taxon>
        <taxon>Nephilidae</taxon>
        <taxon>Trichonephila</taxon>
    </lineage>
</organism>
<protein>
    <submittedName>
        <fullName evidence="2">Organic cation transporter protein</fullName>
    </submittedName>
</protein>
<feature type="transmembrane region" description="Helical" evidence="1">
    <location>
        <begin position="17"/>
        <end position="37"/>
    </location>
</feature>
<dbReference type="AlphaFoldDB" id="A0A8X6LZT9"/>